<gene>
    <name evidence="3" type="ORF">SAMN05444158_0157</name>
</gene>
<keyword evidence="1" id="KW-0732">Signal</keyword>
<dbReference type="AlphaFoldDB" id="A0A1H1MAL3"/>
<keyword evidence="4" id="KW-1185">Reference proteome</keyword>
<evidence type="ECO:0000256" key="1">
    <source>
        <dbReference type="SAM" id="SignalP"/>
    </source>
</evidence>
<proteinExistence type="predicted"/>
<sequence>MIHRMLALFFIPLVGLLALCDAAICQTGGPTPSPPGAAVYFIGLKDGDTLPTKSTIHFGLRGMGVAPAGSDRANSGHHHLIVDAPTPPLNVEIPNDFQHLHFGAGQTETELTLTPGEHTLQLVFGDKNHVPHSPPLVSDRIKVKVVDQAVPPPQASGTGARKPSPKDAKVYFIYPTNGAYISPNPVIRFGLLNMGVAPAGFDKPNTGHHHLLVDADLPPLDQPIPNDFNHLHFGAGQTEAKITLPLGPHKLRLLFADANHVPHDPPVYSEVINVTVTANGRPPHRPKRHRHFWHHYSY</sequence>
<dbReference type="RefSeq" id="WP_146685974.1">
    <property type="nucleotide sequence ID" value="NZ_LT629750.1"/>
</dbReference>
<feature type="chain" id="PRO_5009254173" description="DUF4399 domain-containing protein" evidence="1">
    <location>
        <begin position="23"/>
        <end position="298"/>
    </location>
</feature>
<dbReference type="Proteomes" id="UP000243904">
    <property type="component" value="Chromosome I"/>
</dbReference>
<evidence type="ECO:0000313" key="4">
    <source>
        <dbReference type="Proteomes" id="UP000243904"/>
    </source>
</evidence>
<evidence type="ECO:0000313" key="3">
    <source>
        <dbReference type="EMBL" id="SDR83786.1"/>
    </source>
</evidence>
<dbReference type="EMBL" id="LT629750">
    <property type="protein sequence ID" value="SDR83786.1"/>
    <property type="molecule type" value="Genomic_DNA"/>
</dbReference>
<protein>
    <recommendedName>
        <fullName evidence="2">DUF4399 domain-containing protein</fullName>
    </recommendedName>
</protein>
<dbReference type="InterPro" id="IPR025512">
    <property type="entry name" value="DUF4399"/>
</dbReference>
<feature type="domain" description="DUF4399" evidence="2">
    <location>
        <begin position="56"/>
        <end position="145"/>
    </location>
</feature>
<dbReference type="Pfam" id="PF14347">
    <property type="entry name" value="DUF4399"/>
    <property type="match status" value="2"/>
</dbReference>
<accession>A0A1H1MAL3</accession>
<evidence type="ECO:0000259" key="2">
    <source>
        <dbReference type="Pfam" id="PF14347"/>
    </source>
</evidence>
<reference evidence="4" key="1">
    <citation type="submission" date="2016-10" db="EMBL/GenBank/DDBJ databases">
        <authorList>
            <person name="Varghese N."/>
            <person name="Submissions S."/>
        </authorList>
    </citation>
    <scope>NUCLEOTIDE SEQUENCE [LARGE SCALE GENOMIC DNA]</scope>
    <source>
        <strain evidence="4">GAS369</strain>
    </source>
</reference>
<organism evidence="3 4">
    <name type="scientific">Bradyrhizobium canariense</name>
    <dbReference type="NCBI Taxonomy" id="255045"/>
    <lineage>
        <taxon>Bacteria</taxon>
        <taxon>Pseudomonadati</taxon>
        <taxon>Pseudomonadota</taxon>
        <taxon>Alphaproteobacteria</taxon>
        <taxon>Hyphomicrobiales</taxon>
        <taxon>Nitrobacteraceae</taxon>
        <taxon>Bradyrhizobium</taxon>
    </lineage>
</organism>
<name>A0A1H1MAL3_9BRAD</name>
<feature type="signal peptide" evidence="1">
    <location>
        <begin position="1"/>
        <end position="22"/>
    </location>
</feature>
<feature type="domain" description="DUF4399" evidence="2">
    <location>
        <begin position="187"/>
        <end position="277"/>
    </location>
</feature>